<comment type="caution">
    <text evidence="3">The sequence shown here is derived from an EMBL/GenBank/DDBJ whole genome shotgun (WGS) entry which is preliminary data.</text>
</comment>
<accession>A0AAE0U1V8</accession>
<organism evidence="3 4">
    <name type="scientific">Podospora didyma</name>
    <dbReference type="NCBI Taxonomy" id="330526"/>
    <lineage>
        <taxon>Eukaryota</taxon>
        <taxon>Fungi</taxon>
        <taxon>Dikarya</taxon>
        <taxon>Ascomycota</taxon>
        <taxon>Pezizomycotina</taxon>
        <taxon>Sordariomycetes</taxon>
        <taxon>Sordariomycetidae</taxon>
        <taxon>Sordariales</taxon>
        <taxon>Podosporaceae</taxon>
        <taxon>Podospora</taxon>
    </lineage>
</organism>
<feature type="transmembrane region" description="Helical" evidence="2">
    <location>
        <begin position="513"/>
        <end position="531"/>
    </location>
</feature>
<evidence type="ECO:0000313" key="3">
    <source>
        <dbReference type="EMBL" id="KAK3387817.1"/>
    </source>
</evidence>
<evidence type="ECO:0000256" key="2">
    <source>
        <dbReference type="SAM" id="Phobius"/>
    </source>
</evidence>
<keyword evidence="4" id="KW-1185">Reference proteome</keyword>
<evidence type="ECO:0000313" key="4">
    <source>
        <dbReference type="Proteomes" id="UP001285441"/>
    </source>
</evidence>
<keyword evidence="2" id="KW-1133">Transmembrane helix</keyword>
<dbReference type="AlphaFoldDB" id="A0AAE0U1V8"/>
<keyword evidence="2" id="KW-0472">Membrane</keyword>
<dbReference type="Proteomes" id="UP001285441">
    <property type="component" value="Unassembled WGS sequence"/>
</dbReference>
<evidence type="ECO:0000256" key="1">
    <source>
        <dbReference type="SAM" id="MobiDB-lite"/>
    </source>
</evidence>
<proteinExistence type="predicted"/>
<protein>
    <submittedName>
        <fullName evidence="3">Uncharacterized protein</fullName>
    </submittedName>
</protein>
<feature type="transmembrane region" description="Helical" evidence="2">
    <location>
        <begin position="479"/>
        <end position="501"/>
    </location>
</feature>
<reference evidence="3" key="1">
    <citation type="journal article" date="2023" name="Mol. Phylogenet. Evol.">
        <title>Genome-scale phylogeny and comparative genomics of the fungal order Sordariales.</title>
        <authorList>
            <person name="Hensen N."/>
            <person name="Bonometti L."/>
            <person name="Westerberg I."/>
            <person name="Brannstrom I.O."/>
            <person name="Guillou S."/>
            <person name="Cros-Aarteil S."/>
            <person name="Calhoun S."/>
            <person name="Haridas S."/>
            <person name="Kuo A."/>
            <person name="Mondo S."/>
            <person name="Pangilinan J."/>
            <person name="Riley R."/>
            <person name="LaButti K."/>
            <person name="Andreopoulos B."/>
            <person name="Lipzen A."/>
            <person name="Chen C."/>
            <person name="Yan M."/>
            <person name="Daum C."/>
            <person name="Ng V."/>
            <person name="Clum A."/>
            <person name="Steindorff A."/>
            <person name="Ohm R.A."/>
            <person name="Martin F."/>
            <person name="Silar P."/>
            <person name="Natvig D.O."/>
            <person name="Lalanne C."/>
            <person name="Gautier V."/>
            <person name="Ament-Velasquez S.L."/>
            <person name="Kruys A."/>
            <person name="Hutchinson M.I."/>
            <person name="Powell A.J."/>
            <person name="Barry K."/>
            <person name="Miller A.N."/>
            <person name="Grigoriev I.V."/>
            <person name="Debuchy R."/>
            <person name="Gladieux P."/>
            <person name="Hiltunen Thoren M."/>
            <person name="Johannesson H."/>
        </authorList>
    </citation>
    <scope>NUCLEOTIDE SEQUENCE</scope>
    <source>
        <strain evidence="3">CBS 232.78</strain>
    </source>
</reference>
<keyword evidence="2" id="KW-0812">Transmembrane</keyword>
<dbReference type="EMBL" id="JAULSW010000003">
    <property type="protein sequence ID" value="KAK3387817.1"/>
    <property type="molecule type" value="Genomic_DNA"/>
</dbReference>
<name>A0AAE0U1V8_9PEZI</name>
<reference evidence="3" key="2">
    <citation type="submission" date="2023-06" db="EMBL/GenBank/DDBJ databases">
        <authorList>
            <consortium name="Lawrence Berkeley National Laboratory"/>
            <person name="Haridas S."/>
            <person name="Hensen N."/>
            <person name="Bonometti L."/>
            <person name="Westerberg I."/>
            <person name="Brannstrom I.O."/>
            <person name="Guillou S."/>
            <person name="Cros-Aarteil S."/>
            <person name="Calhoun S."/>
            <person name="Kuo A."/>
            <person name="Mondo S."/>
            <person name="Pangilinan J."/>
            <person name="Riley R."/>
            <person name="LaButti K."/>
            <person name="Andreopoulos B."/>
            <person name="Lipzen A."/>
            <person name="Chen C."/>
            <person name="Yanf M."/>
            <person name="Daum C."/>
            <person name="Ng V."/>
            <person name="Clum A."/>
            <person name="Steindorff A."/>
            <person name="Ohm R."/>
            <person name="Martin F."/>
            <person name="Silar P."/>
            <person name="Natvig D."/>
            <person name="Lalanne C."/>
            <person name="Gautier V."/>
            <person name="Ament-velasquez S.L."/>
            <person name="Kruys A."/>
            <person name="Hutchinson M.I."/>
            <person name="Powell A.J."/>
            <person name="Barry K."/>
            <person name="Miller A.N."/>
            <person name="Grigoriev I.V."/>
            <person name="Debuchy R."/>
            <person name="Gladieux P."/>
            <person name="Thoren M.H."/>
            <person name="Johannesson H."/>
        </authorList>
    </citation>
    <scope>NUCLEOTIDE SEQUENCE</scope>
    <source>
        <strain evidence="3">CBS 232.78</strain>
    </source>
</reference>
<sequence length="695" mass="76440">MSGQNLKDIDNGQGHTTFKTPILPATLTGDDRLPRFGSLSSCKIDDAREARLWELEAIRLLESIASAQVPLAFSATSQFPNEIGRLGFEKLAAVSDRLLCAAAVCELEDQVMLVRFNSYGRLGSPFAMTKSFQALEERLRFQAASEAPVSDAESMDYYLLVDYITVTLARLLASGVAQEKMTYWHCIALTSLAKFSAKLKVLSHNLPLYGREVIRQPMIQETVYQLRGSSMDFVDPSLRFQDAQVTNYLSDMSEVSEWLFHIVWEVVSDLATRTTRGWALDEFDIAAMVCGTGLRLHLTIIYQNRRGYFSGSPSGISVGLCHWAFGILADTAEAIRQKRSEETQSDFMLAPGPVGSRTTLELGLRSMAELVSIMVPLSFMGPTAAAAVFRLHGAASASATVQRIHNASWGFAAYASLHNKSSTRPGEEGSGPTATSPSYSCPLSNAMTTWKTTKQTAQQRQTEGWAIEEMAISVGCLRYTLGVMSACALLVAGGLLAGFLVGSRIDGVDPFNLAMFSWIIAGFSLLVAKSVRVAEWPWRDFLKGRVTCRSVQELASVTGLDEQVIITHLLSLESRTPLRTRGPYNVMFNKAGEDGFSIDVSPRVDTLAASGIIIVEVLAARGPVLVCLDIRPGPGDDNLRFDTLVHSQFEERTMLVCVDPPRQNDSELKPLSFLWLRIRWEKVIGVFNNPERTVI</sequence>
<feature type="region of interest" description="Disordered" evidence="1">
    <location>
        <begin position="1"/>
        <end position="21"/>
    </location>
</feature>
<gene>
    <name evidence="3" type="ORF">B0H63DRAFT_542267</name>
</gene>